<feature type="domain" description="FP protein C-terminal" evidence="3">
    <location>
        <begin position="108"/>
        <end position="158"/>
    </location>
</feature>
<feature type="signal peptide" evidence="2">
    <location>
        <begin position="1"/>
        <end position="25"/>
    </location>
</feature>
<feature type="chain" id="PRO_5035815237" evidence="2">
    <location>
        <begin position="26"/>
        <end position="159"/>
    </location>
</feature>
<evidence type="ECO:0000256" key="2">
    <source>
        <dbReference type="SAM" id="SignalP"/>
    </source>
</evidence>
<dbReference type="Proteomes" id="UP000838756">
    <property type="component" value="Unassembled WGS sequence"/>
</dbReference>
<evidence type="ECO:0000259" key="3">
    <source>
        <dbReference type="Pfam" id="PF25298"/>
    </source>
</evidence>
<organism evidence="4 5">
    <name type="scientific">Pararge aegeria aegeria</name>
    <dbReference type="NCBI Taxonomy" id="348720"/>
    <lineage>
        <taxon>Eukaryota</taxon>
        <taxon>Metazoa</taxon>
        <taxon>Ecdysozoa</taxon>
        <taxon>Arthropoda</taxon>
        <taxon>Hexapoda</taxon>
        <taxon>Insecta</taxon>
        <taxon>Pterygota</taxon>
        <taxon>Neoptera</taxon>
        <taxon>Endopterygota</taxon>
        <taxon>Lepidoptera</taxon>
        <taxon>Glossata</taxon>
        <taxon>Ditrysia</taxon>
        <taxon>Papilionoidea</taxon>
        <taxon>Nymphalidae</taxon>
        <taxon>Satyrinae</taxon>
        <taxon>Satyrini</taxon>
        <taxon>Parargina</taxon>
        <taxon>Pararge</taxon>
    </lineage>
</organism>
<name>A0A8S4QM31_9NEOP</name>
<evidence type="ECO:0000313" key="4">
    <source>
        <dbReference type="EMBL" id="CAH2211129.1"/>
    </source>
</evidence>
<gene>
    <name evidence="4" type="primary">jg3024</name>
    <name evidence="4" type="ORF">PAEG_LOCUS2966</name>
</gene>
<dbReference type="OrthoDB" id="5984028at2759"/>
<feature type="compositionally biased region" description="Polar residues" evidence="1">
    <location>
        <begin position="44"/>
        <end position="62"/>
    </location>
</feature>
<dbReference type="AlphaFoldDB" id="A0A8S4QM31"/>
<dbReference type="Pfam" id="PF25298">
    <property type="entry name" value="Baculo_FP_2nd"/>
    <property type="match status" value="1"/>
</dbReference>
<keyword evidence="2" id="KW-0732">Signal</keyword>
<accession>A0A8S4QM31</accession>
<dbReference type="InterPro" id="IPR057251">
    <property type="entry name" value="FP_C"/>
</dbReference>
<comment type="caution">
    <text evidence="4">The sequence shown here is derived from an EMBL/GenBank/DDBJ whole genome shotgun (WGS) entry which is preliminary data.</text>
</comment>
<sequence length="159" mass="17939">MVMTEGCHMLFVMLNIVLLVCNVDRLKPADILNEEDISASTSRKFMSKTTSVRHQATTSTNLMKPAPAPSPHVTRSGRVVKKLDKLNTSHLGIPGIKRAIYVMEHLSLKNKKLHAATRLAAKEQKYEYVWIRNGRIFVRKNNESGALWIKNTEALSNLN</sequence>
<evidence type="ECO:0000256" key="1">
    <source>
        <dbReference type="SAM" id="MobiDB-lite"/>
    </source>
</evidence>
<evidence type="ECO:0000313" key="5">
    <source>
        <dbReference type="Proteomes" id="UP000838756"/>
    </source>
</evidence>
<reference evidence="4" key="1">
    <citation type="submission" date="2022-03" db="EMBL/GenBank/DDBJ databases">
        <authorList>
            <person name="Lindestad O."/>
        </authorList>
    </citation>
    <scope>NUCLEOTIDE SEQUENCE</scope>
</reference>
<proteinExistence type="predicted"/>
<keyword evidence="5" id="KW-1185">Reference proteome</keyword>
<dbReference type="EMBL" id="CAKXAJ010009310">
    <property type="protein sequence ID" value="CAH2211129.1"/>
    <property type="molecule type" value="Genomic_DNA"/>
</dbReference>
<protein>
    <submittedName>
        <fullName evidence="4">Jg3024 protein</fullName>
    </submittedName>
</protein>
<feature type="region of interest" description="Disordered" evidence="1">
    <location>
        <begin position="44"/>
        <end position="74"/>
    </location>
</feature>